<dbReference type="RefSeq" id="WP_092528268.1">
    <property type="nucleotide sequence ID" value="NZ_FOWW01000001.1"/>
</dbReference>
<sequence length="90" mass="9703">MKITYLTAVPGTRVSAAANACTAVRRGIGMSMATRPSVEAAAHVYLERRDLTQTARVDADVRRPAFLPVTKDLLIAKQVCVPLPVDERGP</sequence>
<evidence type="ECO:0000313" key="2">
    <source>
        <dbReference type="Proteomes" id="UP000198727"/>
    </source>
</evidence>
<name>A0A1I5MNF1_9PSEU</name>
<evidence type="ECO:0000313" key="1">
    <source>
        <dbReference type="EMBL" id="SFP11050.1"/>
    </source>
</evidence>
<reference evidence="2" key="1">
    <citation type="submission" date="2016-10" db="EMBL/GenBank/DDBJ databases">
        <authorList>
            <person name="Varghese N."/>
            <person name="Submissions S."/>
        </authorList>
    </citation>
    <scope>NUCLEOTIDE SEQUENCE [LARGE SCALE GENOMIC DNA]</scope>
    <source>
        <strain evidence="2">CGMCC 4.5579</strain>
    </source>
</reference>
<dbReference type="Proteomes" id="UP000198727">
    <property type="component" value="Unassembled WGS sequence"/>
</dbReference>
<proteinExistence type="predicted"/>
<dbReference type="OrthoDB" id="3628499at2"/>
<dbReference type="AlphaFoldDB" id="A0A1I5MNF1"/>
<dbReference type="EMBL" id="FOWW01000001">
    <property type="protein sequence ID" value="SFP11050.1"/>
    <property type="molecule type" value="Genomic_DNA"/>
</dbReference>
<organism evidence="1 2">
    <name type="scientific">Amycolatopsis arida</name>
    <dbReference type="NCBI Taxonomy" id="587909"/>
    <lineage>
        <taxon>Bacteria</taxon>
        <taxon>Bacillati</taxon>
        <taxon>Actinomycetota</taxon>
        <taxon>Actinomycetes</taxon>
        <taxon>Pseudonocardiales</taxon>
        <taxon>Pseudonocardiaceae</taxon>
        <taxon>Amycolatopsis</taxon>
    </lineage>
</organism>
<keyword evidence="2" id="KW-1185">Reference proteome</keyword>
<accession>A0A1I5MNF1</accession>
<protein>
    <submittedName>
        <fullName evidence="1">Uncharacterized protein</fullName>
    </submittedName>
</protein>
<gene>
    <name evidence="1" type="ORF">SAMN05421810_101974</name>
</gene>